<organism evidence="1 2">
    <name type="scientific">Effrenium voratum</name>
    <dbReference type="NCBI Taxonomy" id="2562239"/>
    <lineage>
        <taxon>Eukaryota</taxon>
        <taxon>Sar</taxon>
        <taxon>Alveolata</taxon>
        <taxon>Dinophyceae</taxon>
        <taxon>Suessiales</taxon>
        <taxon>Symbiodiniaceae</taxon>
        <taxon>Effrenium</taxon>
    </lineage>
</organism>
<keyword evidence="2" id="KW-1185">Reference proteome</keyword>
<reference evidence="1" key="1">
    <citation type="submission" date="2023-08" db="EMBL/GenBank/DDBJ databases">
        <authorList>
            <person name="Chen Y."/>
            <person name="Shah S."/>
            <person name="Dougan E. K."/>
            <person name="Thang M."/>
            <person name="Chan C."/>
        </authorList>
    </citation>
    <scope>NUCLEOTIDE SEQUENCE</scope>
</reference>
<sequence>MEDTAERDLAAAMEDTAERDLAAAMEDPDLSQGDYYGLCARLPLHCWACEWISPKPKVLQNCCLIPTIGGMGLIGRHLNDLGAEVIVSIGSGAGLVEWLLSARFQVICVDYFYGLSAEGSRVALSDRRRRNQDRRIPPRMVLHPPAPDFP</sequence>
<evidence type="ECO:0000313" key="1">
    <source>
        <dbReference type="EMBL" id="CAJ1396997.1"/>
    </source>
</evidence>
<name>A0AA36N7F2_9DINO</name>
<dbReference type="EMBL" id="CAUJNA010003250">
    <property type="protein sequence ID" value="CAJ1396997.1"/>
    <property type="molecule type" value="Genomic_DNA"/>
</dbReference>
<dbReference type="Proteomes" id="UP001178507">
    <property type="component" value="Unassembled WGS sequence"/>
</dbReference>
<evidence type="ECO:0000313" key="2">
    <source>
        <dbReference type="Proteomes" id="UP001178507"/>
    </source>
</evidence>
<comment type="caution">
    <text evidence="1">The sequence shown here is derived from an EMBL/GenBank/DDBJ whole genome shotgun (WGS) entry which is preliminary data.</text>
</comment>
<accession>A0AA36N7F2</accession>
<dbReference type="AlphaFoldDB" id="A0AA36N7F2"/>
<proteinExistence type="predicted"/>
<gene>
    <name evidence="1" type="ORF">EVOR1521_LOCUS21108</name>
</gene>
<protein>
    <submittedName>
        <fullName evidence="1">Uncharacterized protein</fullName>
    </submittedName>
</protein>